<evidence type="ECO:0000256" key="3">
    <source>
        <dbReference type="ARBA" id="ARBA00005227"/>
    </source>
</evidence>
<evidence type="ECO:0000256" key="5">
    <source>
        <dbReference type="ARBA" id="ARBA00022729"/>
    </source>
</evidence>
<evidence type="ECO:0000256" key="10">
    <source>
        <dbReference type="RuleBase" id="RU363079"/>
    </source>
</evidence>
<dbReference type="PANTHER" id="PTHR10766:SF55">
    <property type="entry name" value="TRANSMEMBRANE 9 SUPERFAMILY MEMBER 4"/>
    <property type="match status" value="1"/>
</dbReference>
<dbReference type="EMBL" id="HG996474">
    <property type="protein sequence ID" value="CAG1835002.1"/>
    <property type="molecule type" value="Genomic_DNA"/>
</dbReference>
<evidence type="ECO:0000256" key="7">
    <source>
        <dbReference type="ARBA" id="ARBA00022989"/>
    </source>
</evidence>
<keyword evidence="5" id="KW-0732">Signal</keyword>
<keyword evidence="6" id="KW-0967">Endosome</keyword>
<gene>
    <name evidence="11" type="ORF">GSMUA_231070.1</name>
</gene>
<feature type="transmembrane region" description="Helical" evidence="10">
    <location>
        <begin position="146"/>
        <end position="164"/>
    </location>
</feature>
<dbReference type="PANTHER" id="PTHR10766">
    <property type="entry name" value="TRANSMEMBRANE 9 SUPERFAMILY PROTEIN"/>
    <property type="match status" value="1"/>
</dbReference>
<dbReference type="InParanoid" id="A0A804KIY0"/>
<feature type="transmembrane region" description="Helical" evidence="10">
    <location>
        <begin position="76"/>
        <end position="98"/>
    </location>
</feature>
<comment type="caution">
    <text evidence="10">Lacks conserved residue(s) required for the propagation of feature annotation.</text>
</comment>
<dbReference type="EnsemblPlants" id="Ma09_t12690.1">
    <property type="protein sequence ID" value="Ma09_p12690.1"/>
    <property type="gene ID" value="Ma09_g12690"/>
</dbReference>
<dbReference type="Gramene" id="Ma09_t12690.1">
    <property type="protein sequence ID" value="Ma09_p12690.1"/>
    <property type="gene ID" value="Ma09_g12690"/>
</dbReference>
<comment type="subcellular location">
    <subcellularLocation>
        <location evidence="1">Endosome membrane</location>
        <topology evidence="1">Multi-pass membrane protein</topology>
    </subcellularLocation>
    <subcellularLocation>
        <location evidence="2">Golgi apparatus membrane</location>
        <topology evidence="2">Multi-pass membrane protein</topology>
    </subcellularLocation>
</comment>
<dbReference type="GO" id="GO:0010008">
    <property type="term" value="C:endosome membrane"/>
    <property type="evidence" value="ECO:0007669"/>
    <property type="project" value="UniProtKB-SubCell"/>
</dbReference>
<evidence type="ECO:0000256" key="8">
    <source>
        <dbReference type="ARBA" id="ARBA00023034"/>
    </source>
</evidence>
<evidence type="ECO:0000256" key="9">
    <source>
        <dbReference type="ARBA" id="ARBA00023136"/>
    </source>
</evidence>
<evidence type="ECO:0000256" key="1">
    <source>
        <dbReference type="ARBA" id="ARBA00004337"/>
    </source>
</evidence>
<dbReference type="AlphaFoldDB" id="A0A804KIY0"/>
<dbReference type="GO" id="GO:0000139">
    <property type="term" value="C:Golgi membrane"/>
    <property type="evidence" value="ECO:0007669"/>
    <property type="project" value="UniProtKB-SubCell"/>
</dbReference>
<comment type="similarity">
    <text evidence="3 10">Belongs to the nonaspanin (TM9SF) (TC 9.A.2) family.</text>
</comment>
<accession>A0A804KIY0</accession>
<dbReference type="Proteomes" id="UP000012960">
    <property type="component" value="Unplaced"/>
</dbReference>
<evidence type="ECO:0000256" key="4">
    <source>
        <dbReference type="ARBA" id="ARBA00022692"/>
    </source>
</evidence>
<feature type="transmembrane region" description="Helical" evidence="10">
    <location>
        <begin position="119"/>
        <end position="140"/>
    </location>
</feature>
<evidence type="ECO:0000313" key="11">
    <source>
        <dbReference type="EMBL" id="CAG1835002.1"/>
    </source>
</evidence>
<evidence type="ECO:0000313" key="13">
    <source>
        <dbReference type="Proteomes" id="UP000012960"/>
    </source>
</evidence>
<reference evidence="11" key="1">
    <citation type="submission" date="2021-03" db="EMBL/GenBank/DDBJ databases">
        <authorList>
            <consortium name="Genoscope - CEA"/>
            <person name="William W."/>
        </authorList>
    </citation>
    <scope>NUCLEOTIDE SEQUENCE</scope>
    <source>
        <strain evidence="11">Doubled-haploid Pahang</strain>
    </source>
</reference>
<feature type="transmembrane region" description="Helical" evidence="10">
    <location>
        <begin position="176"/>
        <end position="196"/>
    </location>
</feature>
<keyword evidence="4 10" id="KW-0812">Transmembrane</keyword>
<sequence>MGDPIENSPYRFKMCTNESDILLCRTDHLSAQDFNLLEKQTDEVYRVNVITDQPGGIKWPSRWDAYLNMEGAKVHWFSILNSLMVIAFLTSIALVILLRTVKRDLTQFEELDKEIWKTIKLEITLAGFQSPGVLLVFSLVPHVDGYIHLPAVGSVAIYLFLYSVNSVFDFTSLNGPISATLFLGYSLFMVIAIMLAKV</sequence>
<name>A0A804KIY0_MUSAM</name>
<evidence type="ECO:0000313" key="12">
    <source>
        <dbReference type="EnsemblPlants" id="Ma09_p12690.1"/>
    </source>
</evidence>
<dbReference type="InterPro" id="IPR004240">
    <property type="entry name" value="EMP70"/>
</dbReference>
<evidence type="ECO:0000256" key="6">
    <source>
        <dbReference type="ARBA" id="ARBA00022753"/>
    </source>
</evidence>
<protein>
    <recommendedName>
        <fullName evidence="10">Transmembrane 9 superfamily member</fullName>
    </recommendedName>
</protein>
<keyword evidence="8" id="KW-0333">Golgi apparatus</keyword>
<organism evidence="12 13">
    <name type="scientific">Musa acuminata subsp. malaccensis</name>
    <name type="common">Wild banana</name>
    <name type="synonym">Musa malaccensis</name>
    <dbReference type="NCBI Taxonomy" id="214687"/>
    <lineage>
        <taxon>Eukaryota</taxon>
        <taxon>Viridiplantae</taxon>
        <taxon>Streptophyta</taxon>
        <taxon>Embryophyta</taxon>
        <taxon>Tracheophyta</taxon>
        <taxon>Spermatophyta</taxon>
        <taxon>Magnoliopsida</taxon>
        <taxon>Liliopsida</taxon>
        <taxon>Zingiberales</taxon>
        <taxon>Musaceae</taxon>
        <taxon>Musa</taxon>
    </lineage>
</organism>
<keyword evidence="9 10" id="KW-0472">Membrane</keyword>
<proteinExistence type="inferred from homology"/>
<reference evidence="12" key="2">
    <citation type="submission" date="2021-05" db="UniProtKB">
        <authorList>
            <consortium name="EnsemblPlants"/>
        </authorList>
    </citation>
    <scope>IDENTIFICATION</scope>
    <source>
        <strain evidence="12">subsp. malaccensis</strain>
    </source>
</reference>
<evidence type="ECO:0000256" key="2">
    <source>
        <dbReference type="ARBA" id="ARBA00004653"/>
    </source>
</evidence>
<dbReference type="Pfam" id="PF02990">
    <property type="entry name" value="EMP70"/>
    <property type="match status" value="1"/>
</dbReference>
<keyword evidence="7 10" id="KW-1133">Transmembrane helix</keyword>
<keyword evidence="13" id="KW-1185">Reference proteome</keyword>